<dbReference type="GO" id="GO:0000981">
    <property type="term" value="F:DNA-binding transcription factor activity, RNA polymerase II-specific"/>
    <property type="evidence" value="ECO:0007669"/>
    <property type="project" value="InterPro"/>
</dbReference>
<comment type="subcellular location">
    <subcellularLocation>
        <location evidence="1">Nucleus</location>
    </subcellularLocation>
</comment>
<dbReference type="GO" id="GO:0043565">
    <property type="term" value="F:sequence-specific DNA binding"/>
    <property type="evidence" value="ECO:0007669"/>
    <property type="project" value="TreeGrafter"/>
</dbReference>
<dbReference type="InterPro" id="IPR007219">
    <property type="entry name" value="XnlR_reg_dom"/>
</dbReference>
<protein>
    <submittedName>
        <fullName evidence="8">Fungal-specific transcription factor domain-containing protein</fullName>
    </submittedName>
</protein>
<dbReference type="PROSITE" id="PS50048">
    <property type="entry name" value="ZN2_CY6_FUNGAL_2"/>
    <property type="match status" value="1"/>
</dbReference>
<dbReference type="Pfam" id="PF04082">
    <property type="entry name" value="Fungal_trans"/>
    <property type="match status" value="1"/>
</dbReference>
<keyword evidence="9" id="KW-1185">Reference proteome</keyword>
<evidence type="ECO:0000259" key="7">
    <source>
        <dbReference type="PROSITE" id="PS50048"/>
    </source>
</evidence>
<feature type="domain" description="Zn(2)-C6 fungal-type" evidence="7">
    <location>
        <begin position="20"/>
        <end position="49"/>
    </location>
</feature>
<evidence type="ECO:0000256" key="2">
    <source>
        <dbReference type="ARBA" id="ARBA00022723"/>
    </source>
</evidence>
<dbReference type="PROSITE" id="PS00463">
    <property type="entry name" value="ZN2_CY6_FUNGAL_1"/>
    <property type="match status" value="1"/>
</dbReference>
<dbReference type="Proteomes" id="UP001224890">
    <property type="component" value="Unassembled WGS sequence"/>
</dbReference>
<dbReference type="RefSeq" id="XP_060429864.1">
    <property type="nucleotide sequence ID" value="XM_060580467.1"/>
</dbReference>
<sequence>MSARTGVGRNRASKRRTPKACTRCRDQKIKCSGSDPCQQCSKREQDCVFPDESQKVVVTRRYISDLQEKLASSERRASLMVSQDPPLNQQSNDKTLENADDATESYLSTQDRTVGTIFPITPSSSTVLASSLGVHVPTHEAPLTNPLAFHTIDWVPGPSGTPVFMGTSSNWAFNRRVLSMTHEAITGTALSPENLFFDGKVYDLRWDGGRISSLGDDFSLASLPTQDFAIYLINSVKFHCCRLFYLFEEDSFMKHFATFHASAADQSKVPRLWFVHYLILLAFGKAFIVQTSKSHQPPGADLFVQAMKLMPDFTFFECDYIERMQVLCCTSLYLHCISCRPAAYRYIGQALSTAFEHGLHTEMQSHHLDETYVQRCRLVWWTIYVLERQMSALMGVPMFISDECVCTPFPILYEQAQRTSALHIQIKLAQVLGQIHQSKAKTVYGIEGQLDSRYLGATKAVLQSIAGLATDLHDLFDIDSSENTSGVSRVSAHLHLQYHQEMLNANLACTKCIVLTTRPLLFIFLQSKLGQSESVLMQWLHSDSIRSLLQVCTDSSRQIIKILLRLLSHGLLESFLTFDLDATSTAAVAMSMAAAIDPTLISDQAAWSQRVFLILEEMSSHGSKIAGMISSELRQLNNYLHHLSVDEEVPTQVHGTQRTASTNDVGAYSTDQALGLEFEQSLAMEAELSTDLLIDIANSLDPESLSWDFPVAEG</sequence>
<dbReference type="CDD" id="cd00067">
    <property type="entry name" value="GAL4"/>
    <property type="match status" value="1"/>
</dbReference>
<reference evidence="8" key="1">
    <citation type="submission" date="2021-06" db="EMBL/GenBank/DDBJ databases">
        <title>Comparative genomics, transcriptomics and evolutionary studies reveal genomic signatures of adaptation to plant cell wall in hemibiotrophic fungi.</title>
        <authorList>
            <consortium name="DOE Joint Genome Institute"/>
            <person name="Baroncelli R."/>
            <person name="Diaz J.F."/>
            <person name="Benocci T."/>
            <person name="Peng M."/>
            <person name="Battaglia E."/>
            <person name="Haridas S."/>
            <person name="Andreopoulos W."/>
            <person name="Labutti K."/>
            <person name="Pangilinan J."/>
            <person name="Floch G.L."/>
            <person name="Makela M.R."/>
            <person name="Henrissat B."/>
            <person name="Grigoriev I.V."/>
            <person name="Crouch J.A."/>
            <person name="De Vries R.P."/>
            <person name="Sukno S.A."/>
            <person name="Thon M.R."/>
        </authorList>
    </citation>
    <scope>NUCLEOTIDE SEQUENCE</scope>
    <source>
        <strain evidence="8">CBS 193.32</strain>
    </source>
</reference>
<evidence type="ECO:0000256" key="4">
    <source>
        <dbReference type="ARBA" id="ARBA00023125"/>
    </source>
</evidence>
<dbReference type="InterPro" id="IPR036864">
    <property type="entry name" value="Zn2-C6_fun-type_DNA-bd_sf"/>
</dbReference>
<keyword evidence="5" id="KW-0804">Transcription</keyword>
<dbReference type="PANTHER" id="PTHR47540:SF6">
    <property type="entry name" value="ZN(II)2CYS6 TRANSCRIPTION FACTOR (EUROFUNG)"/>
    <property type="match status" value="1"/>
</dbReference>
<gene>
    <name evidence="8" type="ORF">BDP55DRAFT_742537</name>
</gene>
<name>A0AAJ0ET65_9PEZI</name>
<evidence type="ECO:0000256" key="5">
    <source>
        <dbReference type="ARBA" id="ARBA00023163"/>
    </source>
</evidence>
<keyword evidence="2" id="KW-0479">Metal-binding</keyword>
<dbReference type="GO" id="GO:0008270">
    <property type="term" value="F:zinc ion binding"/>
    <property type="evidence" value="ECO:0007669"/>
    <property type="project" value="InterPro"/>
</dbReference>
<evidence type="ECO:0000313" key="8">
    <source>
        <dbReference type="EMBL" id="KAK1675861.1"/>
    </source>
</evidence>
<proteinExistence type="predicted"/>
<dbReference type="InterPro" id="IPR051711">
    <property type="entry name" value="Stress_Response_Reg"/>
</dbReference>
<keyword evidence="3" id="KW-0805">Transcription regulation</keyword>
<dbReference type="CDD" id="cd12148">
    <property type="entry name" value="fungal_TF_MHR"/>
    <property type="match status" value="1"/>
</dbReference>
<dbReference type="Pfam" id="PF00172">
    <property type="entry name" value="Zn_clus"/>
    <property type="match status" value="1"/>
</dbReference>
<dbReference type="SUPFAM" id="SSF57701">
    <property type="entry name" value="Zn2/Cys6 DNA-binding domain"/>
    <property type="match status" value="1"/>
</dbReference>
<organism evidence="8 9">
    <name type="scientific">Colletotrichum godetiae</name>
    <dbReference type="NCBI Taxonomy" id="1209918"/>
    <lineage>
        <taxon>Eukaryota</taxon>
        <taxon>Fungi</taxon>
        <taxon>Dikarya</taxon>
        <taxon>Ascomycota</taxon>
        <taxon>Pezizomycotina</taxon>
        <taxon>Sordariomycetes</taxon>
        <taxon>Hypocreomycetidae</taxon>
        <taxon>Glomerellales</taxon>
        <taxon>Glomerellaceae</taxon>
        <taxon>Colletotrichum</taxon>
        <taxon>Colletotrichum acutatum species complex</taxon>
    </lineage>
</organism>
<dbReference type="InterPro" id="IPR001138">
    <property type="entry name" value="Zn2Cys6_DnaBD"/>
</dbReference>
<dbReference type="GO" id="GO:0045944">
    <property type="term" value="P:positive regulation of transcription by RNA polymerase II"/>
    <property type="evidence" value="ECO:0007669"/>
    <property type="project" value="TreeGrafter"/>
</dbReference>
<dbReference type="EMBL" id="JAHMHR010000019">
    <property type="protein sequence ID" value="KAK1675861.1"/>
    <property type="molecule type" value="Genomic_DNA"/>
</dbReference>
<dbReference type="GO" id="GO:0006351">
    <property type="term" value="P:DNA-templated transcription"/>
    <property type="evidence" value="ECO:0007669"/>
    <property type="project" value="InterPro"/>
</dbReference>
<evidence type="ECO:0000256" key="1">
    <source>
        <dbReference type="ARBA" id="ARBA00004123"/>
    </source>
</evidence>
<dbReference type="PANTHER" id="PTHR47540">
    <property type="entry name" value="THIAMINE REPRESSIBLE GENES REGULATORY PROTEIN THI5"/>
    <property type="match status" value="1"/>
</dbReference>
<dbReference type="GeneID" id="85464993"/>
<dbReference type="SMART" id="SM00066">
    <property type="entry name" value="GAL4"/>
    <property type="match status" value="1"/>
</dbReference>
<keyword evidence="6" id="KW-0539">Nucleus</keyword>
<dbReference type="Gene3D" id="4.10.240.10">
    <property type="entry name" value="Zn(2)-C6 fungal-type DNA-binding domain"/>
    <property type="match status" value="1"/>
</dbReference>
<comment type="caution">
    <text evidence="8">The sequence shown here is derived from an EMBL/GenBank/DDBJ whole genome shotgun (WGS) entry which is preliminary data.</text>
</comment>
<accession>A0AAJ0ET65</accession>
<evidence type="ECO:0000256" key="3">
    <source>
        <dbReference type="ARBA" id="ARBA00023015"/>
    </source>
</evidence>
<evidence type="ECO:0000256" key="6">
    <source>
        <dbReference type="ARBA" id="ARBA00023242"/>
    </source>
</evidence>
<dbReference type="AlphaFoldDB" id="A0AAJ0ET65"/>
<evidence type="ECO:0000313" key="9">
    <source>
        <dbReference type="Proteomes" id="UP001224890"/>
    </source>
</evidence>
<dbReference type="SMART" id="SM00906">
    <property type="entry name" value="Fungal_trans"/>
    <property type="match status" value="1"/>
</dbReference>
<keyword evidence="4" id="KW-0238">DNA-binding</keyword>
<dbReference type="GO" id="GO:0005634">
    <property type="term" value="C:nucleus"/>
    <property type="evidence" value="ECO:0007669"/>
    <property type="project" value="UniProtKB-SubCell"/>
</dbReference>